<dbReference type="GO" id="GO:0016616">
    <property type="term" value="F:oxidoreductase activity, acting on the CH-OH group of donors, NAD or NADP as acceptor"/>
    <property type="evidence" value="ECO:0007669"/>
    <property type="project" value="TreeGrafter"/>
</dbReference>
<dbReference type="OrthoDB" id="9803333at2"/>
<dbReference type="Gene3D" id="3.40.50.720">
    <property type="entry name" value="NAD(P)-binding Rossmann-like Domain"/>
    <property type="match status" value="1"/>
</dbReference>
<dbReference type="InterPro" id="IPR036291">
    <property type="entry name" value="NAD(P)-bd_dom_sf"/>
</dbReference>
<dbReference type="NCBIfam" id="NF009386">
    <property type="entry name" value="PRK12745.1"/>
    <property type="match status" value="1"/>
</dbReference>
<dbReference type="KEGG" id="pzh:CX676_13420"/>
<keyword evidence="4" id="KW-1185">Reference proteome</keyword>
<reference evidence="3 4" key="1">
    <citation type="journal article" date="2013" name="Antonie Van Leeuwenhoek">
        <title>Paracoccus zhejiangensis sp. nov., isolated from activated sludge in wastewater-treatment system.</title>
        <authorList>
            <person name="Wu Z.G."/>
            <person name="Zhang D.F."/>
            <person name="Liu Y.L."/>
            <person name="Wang F."/>
            <person name="Jiang X."/>
            <person name="Li C."/>
            <person name="Li S.P."/>
            <person name="Hong Q."/>
            <person name="Li W.J."/>
        </authorList>
    </citation>
    <scope>NUCLEOTIDE SEQUENCE [LARGE SCALE GENOMIC DNA]</scope>
    <source>
        <strain evidence="3 4">J6</strain>
    </source>
</reference>
<sequence length="252" mass="26242">MSRIALITGGQQGIGLGIAEALAGAGFTPVLAAQLPEDDATVLAALTRLGRKARYLRHDLAEVAAVPALLERIEAEAGPVTTLISNAGVPARIRGDMLDLTPENFDFATDINLRGAFFLAQAVARRMLALDGSDYRSIIFVTSVSAAMVSIERAEYCISKSAAAMMAQLFAVRLAPAGIGVFDIRPGIIETPMTAGVADKYTARIEGGLVPAARWGQPSDIAEAVVPLAEGRMGFATGAVIPVDGGLSIPRL</sequence>
<dbReference type="PRINTS" id="PR00081">
    <property type="entry name" value="GDHRDH"/>
</dbReference>
<evidence type="ECO:0000256" key="1">
    <source>
        <dbReference type="ARBA" id="ARBA00006484"/>
    </source>
</evidence>
<gene>
    <name evidence="3" type="ORF">CX676_13420</name>
</gene>
<organism evidence="3 4">
    <name type="scientific">Paracoccus zhejiangensis</name>
    <dbReference type="NCBI Taxonomy" id="1077935"/>
    <lineage>
        <taxon>Bacteria</taxon>
        <taxon>Pseudomonadati</taxon>
        <taxon>Pseudomonadota</taxon>
        <taxon>Alphaproteobacteria</taxon>
        <taxon>Rhodobacterales</taxon>
        <taxon>Paracoccaceae</taxon>
        <taxon>Paracoccus</taxon>
    </lineage>
</organism>
<dbReference type="EMBL" id="CP025430">
    <property type="protein sequence ID" value="AUH65047.1"/>
    <property type="molecule type" value="Genomic_DNA"/>
</dbReference>
<name>A0A2H5F0I2_9RHOB</name>
<comment type="similarity">
    <text evidence="1">Belongs to the short-chain dehydrogenases/reductases (SDR) family.</text>
</comment>
<dbReference type="PROSITE" id="PS00061">
    <property type="entry name" value="ADH_SHORT"/>
    <property type="match status" value="1"/>
</dbReference>
<dbReference type="PANTHER" id="PTHR42760:SF123">
    <property type="entry name" value="OXIDOREDUCTASE"/>
    <property type="match status" value="1"/>
</dbReference>
<proteinExistence type="inferred from homology"/>
<dbReference type="RefSeq" id="WP_101753074.1">
    <property type="nucleotide sequence ID" value="NZ_CP025430.1"/>
</dbReference>
<dbReference type="AlphaFoldDB" id="A0A2H5F0I2"/>
<dbReference type="InterPro" id="IPR020904">
    <property type="entry name" value="Sc_DH/Rdtase_CS"/>
</dbReference>
<feature type="domain" description="Ketoreductase" evidence="2">
    <location>
        <begin position="3"/>
        <end position="191"/>
    </location>
</feature>
<dbReference type="SUPFAM" id="SSF51735">
    <property type="entry name" value="NAD(P)-binding Rossmann-fold domains"/>
    <property type="match status" value="1"/>
</dbReference>
<protein>
    <submittedName>
        <fullName evidence="3">3-ketoacyl-ACP reductase</fullName>
    </submittedName>
</protein>
<evidence type="ECO:0000313" key="3">
    <source>
        <dbReference type="EMBL" id="AUH65047.1"/>
    </source>
</evidence>
<accession>A0A2H5F0I2</accession>
<dbReference type="InterPro" id="IPR002347">
    <property type="entry name" value="SDR_fam"/>
</dbReference>
<evidence type="ECO:0000313" key="4">
    <source>
        <dbReference type="Proteomes" id="UP000234530"/>
    </source>
</evidence>
<dbReference type="PANTHER" id="PTHR42760">
    <property type="entry name" value="SHORT-CHAIN DEHYDROGENASES/REDUCTASES FAMILY MEMBER"/>
    <property type="match status" value="1"/>
</dbReference>
<dbReference type="Pfam" id="PF13561">
    <property type="entry name" value="adh_short_C2"/>
    <property type="match status" value="1"/>
</dbReference>
<dbReference type="GO" id="GO:0030497">
    <property type="term" value="P:fatty acid elongation"/>
    <property type="evidence" value="ECO:0007669"/>
    <property type="project" value="TreeGrafter"/>
</dbReference>
<dbReference type="Proteomes" id="UP000234530">
    <property type="component" value="Chromosome"/>
</dbReference>
<dbReference type="InterPro" id="IPR057326">
    <property type="entry name" value="KR_dom"/>
</dbReference>
<dbReference type="SMART" id="SM00822">
    <property type="entry name" value="PKS_KR"/>
    <property type="match status" value="1"/>
</dbReference>
<evidence type="ECO:0000259" key="2">
    <source>
        <dbReference type="SMART" id="SM00822"/>
    </source>
</evidence>